<name>A0A4D7B316_9HYPH</name>
<gene>
    <name evidence="2" type="ORF">E8M01_25335</name>
</gene>
<dbReference type="RefSeq" id="WP_136962694.1">
    <property type="nucleotide sequence ID" value="NZ_CP039690.1"/>
</dbReference>
<organism evidence="2 3">
    <name type="scientific">Phreatobacter stygius</name>
    <dbReference type="NCBI Taxonomy" id="1940610"/>
    <lineage>
        <taxon>Bacteria</taxon>
        <taxon>Pseudomonadati</taxon>
        <taxon>Pseudomonadota</taxon>
        <taxon>Alphaproteobacteria</taxon>
        <taxon>Hyphomicrobiales</taxon>
        <taxon>Phreatobacteraceae</taxon>
        <taxon>Phreatobacter</taxon>
    </lineage>
</organism>
<feature type="region of interest" description="Disordered" evidence="1">
    <location>
        <begin position="81"/>
        <end position="100"/>
    </location>
</feature>
<accession>A0A4D7B316</accession>
<dbReference type="Proteomes" id="UP000298781">
    <property type="component" value="Chromosome"/>
</dbReference>
<dbReference type="KEGG" id="pstg:E8M01_25335"/>
<evidence type="ECO:0000313" key="2">
    <source>
        <dbReference type="EMBL" id="QCI67261.1"/>
    </source>
</evidence>
<dbReference type="AlphaFoldDB" id="A0A4D7B316"/>
<proteinExistence type="predicted"/>
<feature type="compositionally biased region" description="Basic and acidic residues" evidence="1">
    <location>
        <begin position="84"/>
        <end position="100"/>
    </location>
</feature>
<reference evidence="2 3" key="1">
    <citation type="submission" date="2019-04" db="EMBL/GenBank/DDBJ databases">
        <title>Phreatobacter aquaticus sp. nov.</title>
        <authorList>
            <person name="Choi A."/>
        </authorList>
    </citation>
    <scope>NUCLEOTIDE SEQUENCE [LARGE SCALE GENOMIC DNA]</scope>
    <source>
        <strain evidence="2 3">KCTC 52518</strain>
    </source>
</reference>
<sequence length="100" mass="10913">MRLGLRLHPDIVAALDRFITEEKPGASRPEALIAAFVEWANGRGYLVGGPSVRSPAQRKVSEERVRTHAAAKVDVMLANVPASADDKAKRRGKLTDKQKP</sequence>
<dbReference type="OrthoDB" id="9804924at2"/>
<keyword evidence="3" id="KW-1185">Reference proteome</keyword>
<dbReference type="EMBL" id="CP039690">
    <property type="protein sequence ID" value="QCI67261.1"/>
    <property type="molecule type" value="Genomic_DNA"/>
</dbReference>
<protein>
    <submittedName>
        <fullName evidence="2">Uncharacterized protein</fullName>
    </submittedName>
</protein>
<evidence type="ECO:0000256" key="1">
    <source>
        <dbReference type="SAM" id="MobiDB-lite"/>
    </source>
</evidence>
<evidence type="ECO:0000313" key="3">
    <source>
        <dbReference type="Proteomes" id="UP000298781"/>
    </source>
</evidence>